<dbReference type="Proteomes" id="UP001381693">
    <property type="component" value="Unassembled WGS sequence"/>
</dbReference>
<keyword evidence="3" id="KW-1015">Disulfide bond</keyword>
<dbReference type="InterPro" id="IPR003599">
    <property type="entry name" value="Ig_sub"/>
</dbReference>
<gene>
    <name evidence="7" type="ORF">SK128_022040</name>
</gene>
<dbReference type="GO" id="GO:0050839">
    <property type="term" value="F:cell adhesion molecule binding"/>
    <property type="evidence" value="ECO:0007669"/>
    <property type="project" value="TreeGrafter"/>
</dbReference>
<feature type="domain" description="Ig-like" evidence="6">
    <location>
        <begin position="67"/>
        <end position="173"/>
    </location>
</feature>
<accession>A0AAN8WSE3</accession>
<evidence type="ECO:0000256" key="5">
    <source>
        <dbReference type="ARBA" id="ARBA00023319"/>
    </source>
</evidence>
<dbReference type="EMBL" id="JAXCGZ010014734">
    <property type="protein sequence ID" value="KAK7071397.1"/>
    <property type="molecule type" value="Genomic_DNA"/>
</dbReference>
<proteinExistence type="predicted"/>
<dbReference type="GO" id="GO:0098609">
    <property type="term" value="P:cell-cell adhesion"/>
    <property type="evidence" value="ECO:0007669"/>
    <property type="project" value="TreeGrafter"/>
</dbReference>
<dbReference type="AlphaFoldDB" id="A0AAN8WSE3"/>
<dbReference type="InterPro" id="IPR003598">
    <property type="entry name" value="Ig_sub2"/>
</dbReference>
<dbReference type="InterPro" id="IPR036179">
    <property type="entry name" value="Ig-like_dom_sf"/>
</dbReference>
<dbReference type="Gene3D" id="2.60.40.10">
    <property type="entry name" value="Immunoglobulins"/>
    <property type="match status" value="4"/>
</dbReference>
<reference evidence="7 8" key="1">
    <citation type="submission" date="2023-11" db="EMBL/GenBank/DDBJ databases">
        <title>Halocaridina rubra genome assembly.</title>
        <authorList>
            <person name="Smith C."/>
        </authorList>
    </citation>
    <scope>NUCLEOTIDE SEQUENCE [LARGE SCALE GENOMIC DNA]</scope>
    <source>
        <strain evidence="7">EP-1</strain>
        <tissue evidence="7">Whole</tissue>
    </source>
</reference>
<evidence type="ECO:0000256" key="4">
    <source>
        <dbReference type="ARBA" id="ARBA00023180"/>
    </source>
</evidence>
<dbReference type="PANTHER" id="PTHR11640:SF136">
    <property type="entry name" value="NEPHRIN"/>
    <property type="match status" value="1"/>
</dbReference>
<evidence type="ECO:0000256" key="2">
    <source>
        <dbReference type="ARBA" id="ARBA00023136"/>
    </source>
</evidence>
<comment type="caution">
    <text evidence="7">The sequence shown here is derived from an EMBL/GenBank/DDBJ whole genome shotgun (WGS) entry which is preliminary data.</text>
</comment>
<dbReference type="PROSITE" id="PS50835">
    <property type="entry name" value="IG_LIKE"/>
    <property type="match status" value="3"/>
</dbReference>
<feature type="domain" description="Ig-like" evidence="6">
    <location>
        <begin position="181"/>
        <end position="287"/>
    </location>
</feature>
<keyword evidence="4" id="KW-0325">Glycoprotein</keyword>
<evidence type="ECO:0000313" key="7">
    <source>
        <dbReference type="EMBL" id="KAK7071397.1"/>
    </source>
</evidence>
<dbReference type="CDD" id="cd00096">
    <property type="entry name" value="Ig"/>
    <property type="match status" value="1"/>
</dbReference>
<dbReference type="InterPro" id="IPR051275">
    <property type="entry name" value="Cell_adhesion_signaling"/>
</dbReference>
<comment type="subcellular location">
    <subcellularLocation>
        <location evidence="1">Membrane</location>
        <topology evidence="1">Single-pass type I membrane protein</topology>
    </subcellularLocation>
</comment>
<dbReference type="InterPro" id="IPR013783">
    <property type="entry name" value="Ig-like_fold"/>
</dbReference>
<name>A0AAN8WSE3_HALRR</name>
<protein>
    <recommendedName>
        <fullName evidence="6">Ig-like domain-containing protein</fullName>
    </recommendedName>
</protein>
<dbReference type="GO" id="GO:0005911">
    <property type="term" value="C:cell-cell junction"/>
    <property type="evidence" value="ECO:0007669"/>
    <property type="project" value="TreeGrafter"/>
</dbReference>
<organism evidence="7 8">
    <name type="scientific">Halocaridina rubra</name>
    <name type="common">Hawaiian red shrimp</name>
    <dbReference type="NCBI Taxonomy" id="373956"/>
    <lineage>
        <taxon>Eukaryota</taxon>
        <taxon>Metazoa</taxon>
        <taxon>Ecdysozoa</taxon>
        <taxon>Arthropoda</taxon>
        <taxon>Crustacea</taxon>
        <taxon>Multicrustacea</taxon>
        <taxon>Malacostraca</taxon>
        <taxon>Eumalacostraca</taxon>
        <taxon>Eucarida</taxon>
        <taxon>Decapoda</taxon>
        <taxon>Pleocyemata</taxon>
        <taxon>Caridea</taxon>
        <taxon>Atyoidea</taxon>
        <taxon>Atyidae</taxon>
        <taxon>Halocaridina</taxon>
    </lineage>
</organism>
<sequence length="413" mass="45337">MPLPGFERHVPGYPRYSYFGDADKGEHHLIIKGVTLEDDGEYQCQVGPTMTTGAIWAAANVTVMVAPASVIIVGHEPDSEVEVVVGSTIQLQCVVQDARPAPSVAWYRDGLLLDQGLQEDRIKSTSHPRLFSVVSRLSLKISTDDDGQQYSCRALHPTLRDARTSLVTSVTLSVLHPPGAPIITGYKTGEVLQAGDKRTLTCRVMGGNPRPWLTWYWHGWDTDNKGEKGSKRKTIMLKEKDVVRKGKKGKSVLVTHQMTASRAEDGVVYECRVTSNQLDEPLTTNISLTVHYAPARVMVTGSSAVAAGKPYSLTCSTSPANPPATLTWLIDGKRVKNEKTDETQAEGSGWITSSELTQYASRSLEVRQVKVQCEATHPTADSPITHTRLISITSKHYAQKYPLCVQRYINAIP</sequence>
<dbReference type="SMART" id="SM00408">
    <property type="entry name" value="IGc2"/>
    <property type="match status" value="1"/>
</dbReference>
<keyword evidence="8" id="KW-1185">Reference proteome</keyword>
<dbReference type="InterPro" id="IPR007110">
    <property type="entry name" value="Ig-like_dom"/>
</dbReference>
<evidence type="ECO:0000259" key="6">
    <source>
        <dbReference type="PROSITE" id="PS50835"/>
    </source>
</evidence>
<dbReference type="InterPro" id="IPR013162">
    <property type="entry name" value="CD80_C2-set"/>
</dbReference>
<dbReference type="Pfam" id="PF08205">
    <property type="entry name" value="C2-set_2"/>
    <property type="match status" value="2"/>
</dbReference>
<dbReference type="SUPFAM" id="SSF48726">
    <property type="entry name" value="Immunoglobulin"/>
    <property type="match status" value="4"/>
</dbReference>
<keyword evidence="5" id="KW-0393">Immunoglobulin domain</keyword>
<dbReference type="GO" id="GO:0005886">
    <property type="term" value="C:plasma membrane"/>
    <property type="evidence" value="ECO:0007669"/>
    <property type="project" value="TreeGrafter"/>
</dbReference>
<evidence type="ECO:0000256" key="3">
    <source>
        <dbReference type="ARBA" id="ARBA00023157"/>
    </source>
</evidence>
<evidence type="ECO:0000256" key="1">
    <source>
        <dbReference type="ARBA" id="ARBA00004479"/>
    </source>
</evidence>
<evidence type="ECO:0000313" key="8">
    <source>
        <dbReference type="Proteomes" id="UP001381693"/>
    </source>
</evidence>
<dbReference type="SMART" id="SM00409">
    <property type="entry name" value="IG"/>
    <property type="match status" value="4"/>
</dbReference>
<dbReference type="PANTHER" id="PTHR11640">
    <property type="entry name" value="NEPHRIN"/>
    <property type="match status" value="1"/>
</dbReference>
<keyword evidence="2" id="KW-0472">Membrane</keyword>
<feature type="domain" description="Ig-like" evidence="6">
    <location>
        <begin position="294"/>
        <end position="391"/>
    </location>
</feature>